<evidence type="ECO:0000259" key="10">
    <source>
        <dbReference type="Pfam" id="PF19292"/>
    </source>
</evidence>
<dbReference type="UniPathway" id="UPA00163"/>
<dbReference type="PANTHER" id="PTHR10749:SF8">
    <property type="entry name" value="PHOSPHORYLASE B KINASE REGULATORY SUBUNIT BETA"/>
    <property type="match status" value="1"/>
</dbReference>
<dbReference type="Pfam" id="PF00723">
    <property type="entry name" value="Glyco_hydro_15"/>
    <property type="match status" value="1"/>
</dbReference>
<dbReference type="InterPro" id="IPR008928">
    <property type="entry name" value="6-hairpin_glycosidase_sf"/>
</dbReference>
<sequence length="1020" mass="116618">MYLYFILHRKGSILTLFLFLSLSPPPPPSLSPVKSTILNYQSPTTGLFPVKTSSDCKEAKVRDSLYCAASSWALAMAYRRIDDDMGRTHELEHSAIKCMRGILYCYMRQSDTVERFKQDPSPYTCLHSVFNVYTGDEIYPYEKYSHLQIDAVSLFLLYLVEMICSGLQIIYNTDEVSFIQNLVFCVERAYRVPDFGMWERGSKYNNGSTELHSSSVGLAKAALEAINGFNLFGNQGCSWSVIFVDLDAHNRNRQTLSSLLPRESRSHNTDAALLPCISYPAFAVDDDALYTQTLDKIVRKLRGKYGFKRFLRDGYRTANEDKNRRYYRPAEMKLFDGIECEFPIFFIYMMIDGVFRGNQAQVKEYQDLLQAVIFQTYDDESPLICSTVDGLISPKDIDPINRYVPRQDQRNVSMRFSNQGPIENDVVIHVALIAESQRLQVFLNTYGIQTQTPQQVEPIQIWPQKEAVWWMGMRGMGVRADPRTLCCCSVCEIQRERGKEKERERERERKGKGERVSPLVVVNHLCSCSFVLLCKNALQFIKQCWKMPGRPLFLVLIREDNIKGSRFNPVLDMLASFKKGNIGGVKVHVDRLQTLISGAVVEQLDFLRVNEAEIPEFKSFEELEMPKHSKVKRQTSTPNASDLEQQPEINIQEWYHKPTHEIMQKFNDCDCLASQAQLASVLLKKEGTDFFSRDGTLERSPSTQIPLLFLLAVRYAAAASQKFAGSIAPHITTLLVHGKQVTLGLFGHDEEVISNPLSPGVIKDIIYSKCSPHGEREAVLQQELVIHIGWIISNNPELFSGMLKIRIGWIVQAMKHELEIRAGDMRPQDIYQMSPSDVKQLLLDVLQPQQTGRSWLNRRQIDGSMNRTPLGFYDRVWQILERTRNGIKVAGNHLPQQPTLSDMTMYEMNFSLLVEDTLKNIVLPEYRQIIVELLMVVSIVLERNPELEFQETVDLDRLVKEAFTDFQKDHGRPEKEDMEAFYNTPALGKKGTSSYLTKAVMIQLLQGEVKPSKDDPCSVS</sequence>
<comment type="subcellular location">
    <subcellularLocation>
        <location evidence="1 7">Cell membrane</location>
        <topology evidence="1 7">Lipid-anchor</topology>
        <orientation evidence="1 7">Cytoplasmic side</orientation>
    </subcellularLocation>
</comment>
<dbReference type="GO" id="GO:0005886">
    <property type="term" value="C:plasma membrane"/>
    <property type="evidence" value="ECO:0007669"/>
    <property type="project" value="UniProtKB-SubCell"/>
</dbReference>
<keyword evidence="5 7" id="KW-0112">Calmodulin-binding</keyword>
<evidence type="ECO:0000256" key="8">
    <source>
        <dbReference type="SAM" id="SignalP"/>
    </source>
</evidence>
<comment type="pathway">
    <text evidence="2 7">Glycan biosynthesis; glycogen metabolism.</text>
</comment>
<keyword evidence="8" id="KW-0732">Signal</keyword>
<dbReference type="GO" id="GO:0005977">
    <property type="term" value="P:glycogen metabolic process"/>
    <property type="evidence" value="ECO:0007669"/>
    <property type="project" value="UniProtKB-UniPathway"/>
</dbReference>
<evidence type="ECO:0000313" key="11">
    <source>
        <dbReference type="Ensembl" id="ENSAMXP00005012855.1"/>
    </source>
</evidence>
<feature type="domain" description="GH15-like" evidence="9">
    <location>
        <begin position="33"/>
        <end position="809"/>
    </location>
</feature>
<protein>
    <recommendedName>
        <fullName evidence="7">Phosphorylase b kinase regulatory subunit</fullName>
    </recommendedName>
</protein>
<evidence type="ECO:0000256" key="1">
    <source>
        <dbReference type="ARBA" id="ARBA00004342"/>
    </source>
</evidence>
<dbReference type="Proteomes" id="UP000694621">
    <property type="component" value="Unplaced"/>
</dbReference>
<keyword evidence="7" id="KW-0449">Lipoprotein</keyword>
<comment type="similarity">
    <text evidence="3 7">Belongs to the phosphorylase b kinase regulatory chain family.</text>
</comment>
<name>A0A8B9HIC4_ASTMX</name>
<evidence type="ECO:0000256" key="4">
    <source>
        <dbReference type="ARBA" id="ARBA00022600"/>
    </source>
</evidence>
<dbReference type="InterPro" id="IPR008734">
    <property type="entry name" value="PHK_A/B_su"/>
</dbReference>
<dbReference type="GO" id="GO:0005516">
    <property type="term" value="F:calmodulin binding"/>
    <property type="evidence" value="ECO:0007669"/>
    <property type="project" value="UniProtKB-KW"/>
</dbReference>
<dbReference type="Ensembl" id="ENSAMXT00005014238.1">
    <property type="protein sequence ID" value="ENSAMXP00005012855.1"/>
    <property type="gene ID" value="ENSAMXG00005001404.1"/>
</dbReference>
<evidence type="ECO:0000256" key="6">
    <source>
        <dbReference type="ARBA" id="ARBA00023277"/>
    </source>
</evidence>
<keyword evidence="7" id="KW-0472">Membrane</keyword>
<comment type="function">
    <text evidence="7">Phosphorylase b kinase catalyzes the phosphorylation of serine in certain substrates, including troponin I.</text>
</comment>
<evidence type="ECO:0000256" key="7">
    <source>
        <dbReference type="RuleBase" id="RU364123"/>
    </source>
</evidence>
<evidence type="ECO:0000256" key="2">
    <source>
        <dbReference type="ARBA" id="ARBA00005131"/>
    </source>
</evidence>
<dbReference type="GO" id="GO:0005964">
    <property type="term" value="C:phosphorylase kinase complex"/>
    <property type="evidence" value="ECO:0007669"/>
    <property type="project" value="TreeGrafter"/>
</dbReference>
<feature type="domain" description="Phosphorylase b kinase regulatory subunit alpha/beta C-terminal" evidence="10">
    <location>
        <begin position="847"/>
        <end position="963"/>
    </location>
</feature>
<reference evidence="11" key="1">
    <citation type="submission" date="2025-08" db="UniProtKB">
        <authorList>
            <consortium name="Ensembl"/>
        </authorList>
    </citation>
    <scope>IDENTIFICATION</scope>
</reference>
<dbReference type="AlphaFoldDB" id="A0A8B9HIC4"/>
<proteinExistence type="inferred from homology"/>
<evidence type="ECO:0000259" key="9">
    <source>
        <dbReference type="Pfam" id="PF00723"/>
    </source>
</evidence>
<accession>A0A8B9HIC4</accession>
<dbReference type="Pfam" id="PF19292">
    <property type="entry name" value="KPBB_C"/>
    <property type="match status" value="1"/>
</dbReference>
<feature type="chain" id="PRO_5034555135" description="Phosphorylase b kinase regulatory subunit" evidence="8">
    <location>
        <begin position="24"/>
        <end position="1020"/>
    </location>
</feature>
<evidence type="ECO:0000256" key="3">
    <source>
        <dbReference type="ARBA" id="ARBA00007128"/>
    </source>
</evidence>
<keyword evidence="4 7" id="KW-0321">Glycogen metabolism</keyword>
<evidence type="ECO:0000313" key="12">
    <source>
        <dbReference type="Proteomes" id="UP000694621"/>
    </source>
</evidence>
<dbReference type="InterPro" id="IPR011613">
    <property type="entry name" value="GH15-like"/>
</dbReference>
<dbReference type="SUPFAM" id="SSF48208">
    <property type="entry name" value="Six-hairpin glycosidases"/>
    <property type="match status" value="1"/>
</dbReference>
<feature type="signal peptide" evidence="8">
    <location>
        <begin position="1"/>
        <end position="23"/>
    </location>
</feature>
<keyword evidence="7" id="KW-0636">Prenylation</keyword>
<dbReference type="PANTHER" id="PTHR10749">
    <property type="entry name" value="PHOSPHORYLASE B KINASE REGULATORY SUBUNIT"/>
    <property type="match status" value="1"/>
</dbReference>
<keyword evidence="6 7" id="KW-0119">Carbohydrate metabolism</keyword>
<dbReference type="InterPro" id="IPR045583">
    <property type="entry name" value="KPBA/B_C"/>
</dbReference>
<keyword evidence="7" id="KW-1003">Cell membrane</keyword>
<organism evidence="11 12">
    <name type="scientific">Astyanax mexicanus</name>
    <name type="common">Blind cave fish</name>
    <name type="synonym">Astyanax fasciatus mexicanus</name>
    <dbReference type="NCBI Taxonomy" id="7994"/>
    <lineage>
        <taxon>Eukaryota</taxon>
        <taxon>Metazoa</taxon>
        <taxon>Chordata</taxon>
        <taxon>Craniata</taxon>
        <taxon>Vertebrata</taxon>
        <taxon>Euteleostomi</taxon>
        <taxon>Actinopterygii</taxon>
        <taxon>Neopterygii</taxon>
        <taxon>Teleostei</taxon>
        <taxon>Ostariophysi</taxon>
        <taxon>Characiformes</taxon>
        <taxon>Characoidei</taxon>
        <taxon>Acestrorhamphidae</taxon>
        <taxon>Acestrorhamphinae</taxon>
        <taxon>Astyanax</taxon>
    </lineage>
</organism>
<evidence type="ECO:0000256" key="5">
    <source>
        <dbReference type="ARBA" id="ARBA00022860"/>
    </source>
</evidence>